<dbReference type="AlphaFoldDB" id="A0A117NIQ4"/>
<gene>
    <name evidence="2" type="ORF">ABT39_MTgene190</name>
</gene>
<dbReference type="EMBL" id="LKAM01000001">
    <property type="protein sequence ID" value="KUM50347.1"/>
    <property type="molecule type" value="Genomic_DNA"/>
</dbReference>
<evidence type="ECO:0000256" key="1">
    <source>
        <dbReference type="SAM" id="Phobius"/>
    </source>
</evidence>
<name>A0A117NIQ4_PICGL</name>
<comment type="caution">
    <text evidence="2">The sequence shown here is derived from an EMBL/GenBank/DDBJ whole genome shotgun (WGS) entry which is preliminary data.</text>
</comment>
<reference evidence="2" key="1">
    <citation type="journal article" date="2015" name="Genome Biol. Evol.">
        <title>Organellar Genomes of White Spruce (Picea glauca): Assembly and Annotation.</title>
        <authorList>
            <person name="Jackman S.D."/>
            <person name="Warren R.L."/>
            <person name="Gibb E.A."/>
            <person name="Vandervalk B.P."/>
            <person name="Mohamadi H."/>
            <person name="Chu J."/>
            <person name="Raymond A."/>
            <person name="Pleasance S."/>
            <person name="Coope R."/>
            <person name="Wildung M.R."/>
            <person name="Ritland C.E."/>
            <person name="Bousquet J."/>
            <person name="Jones S.J."/>
            <person name="Bohlmann J."/>
            <person name="Birol I."/>
        </authorList>
    </citation>
    <scope>NUCLEOTIDE SEQUENCE [LARGE SCALE GENOMIC DNA]</scope>
    <source>
        <tissue evidence="2">Flushing bud</tissue>
    </source>
</reference>
<evidence type="ECO:0000313" key="2">
    <source>
        <dbReference type="EMBL" id="KUM50347.1"/>
    </source>
</evidence>
<accession>A0A117NIQ4</accession>
<keyword evidence="1" id="KW-0812">Transmembrane</keyword>
<feature type="transmembrane region" description="Helical" evidence="1">
    <location>
        <begin position="20"/>
        <end position="38"/>
    </location>
</feature>
<protein>
    <submittedName>
        <fullName evidence="2">Uncharacterized protein</fullName>
    </submittedName>
</protein>
<keyword evidence="2" id="KW-0496">Mitochondrion</keyword>
<proteinExistence type="predicted"/>
<keyword evidence="1" id="KW-1133">Transmembrane helix</keyword>
<geneLocation type="mitochondrion" evidence="2"/>
<sequence length="39" mass="4459">MLTLKLEDLKPEDLRLSLSLLLAFIFYTLPVIVKTLLLA</sequence>
<organism evidence="2">
    <name type="scientific">Picea glauca</name>
    <name type="common">White spruce</name>
    <name type="synonym">Pinus glauca</name>
    <dbReference type="NCBI Taxonomy" id="3330"/>
    <lineage>
        <taxon>Eukaryota</taxon>
        <taxon>Viridiplantae</taxon>
        <taxon>Streptophyta</taxon>
        <taxon>Embryophyta</taxon>
        <taxon>Tracheophyta</taxon>
        <taxon>Spermatophyta</taxon>
        <taxon>Pinopsida</taxon>
        <taxon>Pinidae</taxon>
        <taxon>Conifers I</taxon>
        <taxon>Pinales</taxon>
        <taxon>Pinaceae</taxon>
        <taxon>Picea</taxon>
    </lineage>
</organism>
<keyword evidence="1" id="KW-0472">Membrane</keyword>